<dbReference type="RefSeq" id="WP_000539772.1">
    <property type="nucleotide sequence ID" value="NZ_QWDP01000009.1"/>
</dbReference>
<dbReference type="InterPro" id="IPR009987">
    <property type="entry name" value="IM_PilM"/>
</dbReference>
<comment type="caution">
    <text evidence="2">The sequence shown here is derived from an EMBL/GenBank/DDBJ whole genome shotgun (WGS) entry which is preliminary data.</text>
</comment>
<gene>
    <name evidence="2" type="ORF">A7T00_29055</name>
    <name evidence="1" type="ORF">CJK13_17875</name>
</gene>
<dbReference type="EMBL" id="MLZC01000024">
    <property type="protein sequence ID" value="OHG59478.1"/>
    <property type="molecule type" value="Genomic_DNA"/>
</dbReference>
<organism evidence="2">
    <name type="scientific">Salmonella enterica subsp. enterica serovar Saintpaul</name>
    <dbReference type="NCBI Taxonomy" id="90105"/>
    <lineage>
        <taxon>Bacteria</taxon>
        <taxon>Pseudomonadati</taxon>
        <taxon>Pseudomonadota</taxon>
        <taxon>Gammaproteobacteria</taxon>
        <taxon>Enterobacterales</taxon>
        <taxon>Enterobacteriaceae</taxon>
        <taxon>Salmonella</taxon>
    </lineage>
</organism>
<dbReference type="Pfam" id="PF07419">
    <property type="entry name" value="PilM"/>
    <property type="match status" value="1"/>
</dbReference>
<evidence type="ECO:0000313" key="2">
    <source>
        <dbReference type="EMBL" id="OHG59478.1"/>
    </source>
</evidence>
<dbReference type="Gene3D" id="3.30.450.360">
    <property type="match status" value="1"/>
</dbReference>
<evidence type="ECO:0000313" key="1">
    <source>
        <dbReference type="EMBL" id="ECT9642229.1"/>
    </source>
</evidence>
<sequence length="145" mass="15598">MGWLIVAFGTVFLLIVGHIQNSQRVEVVKMQQSGSSHLLARQLLSLAAGINDWRYRHTLTNGTVALSALALPVTPDSRIRHVIVANRLWVWMPEVPGLVDALREQSGGSALIGTVTQGQLVWLSGVSAGLPLPAGIQNGDVVYLN</sequence>
<name>A0A1S0Z722_SALET</name>
<dbReference type="AlphaFoldDB" id="A0A1S0Z722"/>
<reference evidence="2" key="1">
    <citation type="submission" date="2016-09" db="EMBL/GenBank/DDBJ databases">
        <title>Whole genome sequencing of Salmonella enterica.</title>
        <authorList>
            <person name="Bell R."/>
        </authorList>
    </citation>
    <scope>NUCLEOTIDE SEQUENCE [LARGE SCALE GENOMIC DNA]</scope>
    <source>
        <strain evidence="2">CFSAN044978</strain>
    </source>
</reference>
<protein>
    <submittedName>
        <fullName evidence="2">Pilus assembly protein PilP</fullName>
    </submittedName>
</protein>
<reference evidence="1" key="2">
    <citation type="submission" date="2018-07" db="EMBL/GenBank/DDBJ databases">
        <authorList>
            <consortium name="PulseNet: The National Subtyping Network for Foodborne Disease Surveillance"/>
            <person name="Tarr C.L."/>
            <person name="Trees E."/>
            <person name="Katz L.S."/>
            <person name="Carleton-Romer H.A."/>
            <person name="Stroika S."/>
            <person name="Kucerova Z."/>
            <person name="Roache K.F."/>
            <person name="Sabol A.L."/>
            <person name="Besser J."/>
            <person name="Gerner-Smidt P."/>
        </authorList>
    </citation>
    <scope>NUCLEOTIDE SEQUENCE</scope>
    <source>
        <strain evidence="1">2015AM-1903</strain>
    </source>
</reference>
<dbReference type="EMBL" id="AAKOLH010000008">
    <property type="protein sequence ID" value="ECT9642229.1"/>
    <property type="molecule type" value="Genomic_DNA"/>
</dbReference>
<proteinExistence type="predicted"/>
<accession>A0A1S0Z722</accession>